<dbReference type="Proteomes" id="UP000573327">
    <property type="component" value="Unassembled WGS sequence"/>
</dbReference>
<comment type="caution">
    <text evidence="3">The sequence shown here is derived from an EMBL/GenBank/DDBJ whole genome shotgun (WGS) entry which is preliminary data.</text>
</comment>
<name>A0A7W7WIQ2_9ACTN</name>
<gene>
    <name evidence="3" type="ORF">F4556_004567</name>
</gene>
<evidence type="ECO:0000256" key="2">
    <source>
        <dbReference type="SAM" id="SignalP"/>
    </source>
</evidence>
<evidence type="ECO:0000313" key="3">
    <source>
        <dbReference type="EMBL" id="MBB4949032.1"/>
    </source>
</evidence>
<dbReference type="PROSITE" id="PS51257">
    <property type="entry name" value="PROKAR_LIPOPROTEIN"/>
    <property type="match status" value="1"/>
</dbReference>
<dbReference type="EMBL" id="JACHJR010000001">
    <property type="protein sequence ID" value="MBB4949032.1"/>
    <property type="molecule type" value="Genomic_DNA"/>
</dbReference>
<protein>
    <recommendedName>
        <fullName evidence="5">DUF3558 domain-containing protein</fullName>
    </recommendedName>
</protein>
<feature type="region of interest" description="Disordered" evidence="1">
    <location>
        <begin position="28"/>
        <end position="55"/>
    </location>
</feature>
<feature type="chain" id="PRO_5030791622" description="DUF3558 domain-containing protein" evidence="2">
    <location>
        <begin position="29"/>
        <end position="196"/>
    </location>
</feature>
<keyword evidence="2" id="KW-0732">Signal</keyword>
<dbReference type="RefSeq" id="WP_184919095.1">
    <property type="nucleotide sequence ID" value="NZ_JACHJR010000001.1"/>
</dbReference>
<reference evidence="3 4" key="1">
    <citation type="submission" date="2020-08" db="EMBL/GenBank/DDBJ databases">
        <title>Sequencing the genomes of 1000 actinobacteria strains.</title>
        <authorList>
            <person name="Klenk H.-P."/>
        </authorList>
    </citation>
    <scope>NUCLEOTIDE SEQUENCE [LARGE SCALE GENOMIC DNA]</scope>
    <source>
        <strain evidence="3 4">DSM 44786</strain>
    </source>
</reference>
<evidence type="ECO:0000313" key="4">
    <source>
        <dbReference type="Proteomes" id="UP000573327"/>
    </source>
</evidence>
<organism evidence="3 4">
    <name type="scientific">Kitasatospora gansuensis</name>
    <dbReference type="NCBI Taxonomy" id="258050"/>
    <lineage>
        <taxon>Bacteria</taxon>
        <taxon>Bacillati</taxon>
        <taxon>Actinomycetota</taxon>
        <taxon>Actinomycetes</taxon>
        <taxon>Kitasatosporales</taxon>
        <taxon>Streptomycetaceae</taxon>
        <taxon>Kitasatospora</taxon>
    </lineage>
</organism>
<feature type="signal peptide" evidence="2">
    <location>
        <begin position="1"/>
        <end position="28"/>
    </location>
</feature>
<proteinExistence type="predicted"/>
<sequence length="196" mass="21036">MQLRRLTATLALLALPLTLASCSKISQATGHPTSVDLPVESETPDTSPNAAPVKVQKRTQTIQVCSVFTAEDINAATDDEMEGQKDPGNYCVVSTKKSMLAISVQAIRYEQGVQSQEGGGTKLRFGGNRASQKLTKASGKELDSCDIVVQLNSINEFGDNSVDIKITNYDKATKPDVCGVARKITQMIFDKIPNAS</sequence>
<keyword evidence="4" id="KW-1185">Reference proteome</keyword>
<evidence type="ECO:0008006" key="5">
    <source>
        <dbReference type="Google" id="ProtNLM"/>
    </source>
</evidence>
<dbReference type="AlphaFoldDB" id="A0A7W7WIQ2"/>
<accession>A0A7W7WIQ2</accession>
<evidence type="ECO:0000256" key="1">
    <source>
        <dbReference type="SAM" id="MobiDB-lite"/>
    </source>
</evidence>